<keyword evidence="2" id="KW-1185">Reference proteome</keyword>
<accession>A0A1H5N4B8</accession>
<name>A0A1H5N4B8_9FLAO</name>
<organism evidence="1 2">
    <name type="scientific">Salinimicrobium catena</name>
    <dbReference type="NCBI Taxonomy" id="390640"/>
    <lineage>
        <taxon>Bacteria</taxon>
        <taxon>Pseudomonadati</taxon>
        <taxon>Bacteroidota</taxon>
        <taxon>Flavobacteriia</taxon>
        <taxon>Flavobacteriales</taxon>
        <taxon>Flavobacteriaceae</taxon>
        <taxon>Salinimicrobium</taxon>
    </lineage>
</organism>
<gene>
    <name evidence="1" type="ORF">SAMN04488034_103327</name>
</gene>
<reference evidence="1 2" key="1">
    <citation type="submission" date="2016-10" db="EMBL/GenBank/DDBJ databases">
        <authorList>
            <person name="de Groot N.N."/>
        </authorList>
    </citation>
    <scope>NUCLEOTIDE SEQUENCE [LARGE SCALE GENOMIC DNA]</scope>
    <source>
        <strain evidence="1 2">DSM 23553</strain>
    </source>
</reference>
<dbReference type="EMBL" id="FNUG01000003">
    <property type="protein sequence ID" value="SEE96432.1"/>
    <property type="molecule type" value="Genomic_DNA"/>
</dbReference>
<sequence>MSLGELNRNLKKNEDCRGIKLIKCLNLEFYKSSSKIDWYCLNKARN</sequence>
<protein>
    <submittedName>
        <fullName evidence="1">Uncharacterized protein</fullName>
    </submittedName>
</protein>
<proteinExistence type="predicted"/>
<dbReference type="AlphaFoldDB" id="A0A1H5N4B8"/>
<dbReference type="Proteomes" id="UP000199448">
    <property type="component" value="Unassembled WGS sequence"/>
</dbReference>
<evidence type="ECO:0000313" key="1">
    <source>
        <dbReference type="EMBL" id="SEE96432.1"/>
    </source>
</evidence>
<evidence type="ECO:0000313" key="2">
    <source>
        <dbReference type="Proteomes" id="UP000199448"/>
    </source>
</evidence>